<gene>
    <name evidence="3" type="primary">LOC112452514</name>
</gene>
<keyword evidence="1" id="KW-0732">Signal</keyword>
<keyword evidence="2" id="KW-1185">Reference proteome</keyword>
<protein>
    <submittedName>
        <fullName evidence="3">Uncharacterized protein LOC112452514 isoform X2</fullName>
    </submittedName>
</protein>
<name>A0A6J1PGQ3_9HYME</name>
<evidence type="ECO:0000313" key="2">
    <source>
        <dbReference type="Proteomes" id="UP000504618"/>
    </source>
</evidence>
<sequence>MTRVYLLIFCYILNSALSEPTTWLMQGEAFTKDEATSRLVQLDSHKSYLPVSTRAEVYYRARPGKLITCVIAASVRQRGHVSVVEGGYGAREVRIRYMTENGEPDEFFVLIQAARREPVSVEGNAVRSSRLGVVYEPMTNWTREEIEDALRNNTDIFPS</sequence>
<feature type="signal peptide" evidence="1">
    <location>
        <begin position="1"/>
        <end position="18"/>
    </location>
</feature>
<feature type="chain" id="PRO_5026941188" evidence="1">
    <location>
        <begin position="19"/>
        <end position="159"/>
    </location>
</feature>
<proteinExistence type="predicted"/>
<dbReference type="GeneID" id="112452514"/>
<accession>A0A6J1PGQ3</accession>
<evidence type="ECO:0000256" key="1">
    <source>
        <dbReference type="SAM" id="SignalP"/>
    </source>
</evidence>
<dbReference type="Proteomes" id="UP000504618">
    <property type="component" value="Unplaced"/>
</dbReference>
<dbReference type="AlphaFoldDB" id="A0A6J1PGQ3"/>
<reference evidence="3" key="1">
    <citation type="submission" date="2025-08" db="UniProtKB">
        <authorList>
            <consortium name="RefSeq"/>
        </authorList>
    </citation>
    <scope>IDENTIFICATION</scope>
    <source>
        <tissue evidence="3">Whole body</tissue>
    </source>
</reference>
<organism evidence="2 3">
    <name type="scientific">Temnothorax curvispinosus</name>
    <dbReference type="NCBI Taxonomy" id="300111"/>
    <lineage>
        <taxon>Eukaryota</taxon>
        <taxon>Metazoa</taxon>
        <taxon>Ecdysozoa</taxon>
        <taxon>Arthropoda</taxon>
        <taxon>Hexapoda</taxon>
        <taxon>Insecta</taxon>
        <taxon>Pterygota</taxon>
        <taxon>Neoptera</taxon>
        <taxon>Endopterygota</taxon>
        <taxon>Hymenoptera</taxon>
        <taxon>Apocrita</taxon>
        <taxon>Aculeata</taxon>
        <taxon>Formicoidea</taxon>
        <taxon>Formicidae</taxon>
        <taxon>Myrmicinae</taxon>
        <taxon>Temnothorax</taxon>
    </lineage>
</organism>
<evidence type="ECO:0000313" key="3">
    <source>
        <dbReference type="RefSeq" id="XP_024868556.1"/>
    </source>
</evidence>
<dbReference type="RefSeq" id="XP_024868556.1">
    <property type="nucleotide sequence ID" value="XM_025012788.1"/>
</dbReference>